<dbReference type="AlphaFoldDB" id="A0A9J6B6G9"/>
<keyword evidence="2" id="KW-1185">Reference proteome</keyword>
<dbReference type="Proteomes" id="UP000824120">
    <property type="component" value="Chromosome 1"/>
</dbReference>
<evidence type="ECO:0000313" key="2">
    <source>
        <dbReference type="Proteomes" id="UP000824120"/>
    </source>
</evidence>
<evidence type="ECO:0000313" key="1">
    <source>
        <dbReference type="EMBL" id="KAG5632256.1"/>
    </source>
</evidence>
<name>A0A9J6B6G9_SOLCO</name>
<comment type="caution">
    <text evidence="1">The sequence shown here is derived from an EMBL/GenBank/DDBJ whole genome shotgun (WGS) entry which is preliminary data.</text>
</comment>
<dbReference type="EMBL" id="JACXVP010000001">
    <property type="protein sequence ID" value="KAG5632256.1"/>
    <property type="molecule type" value="Genomic_DNA"/>
</dbReference>
<protein>
    <submittedName>
        <fullName evidence="1">Uncharacterized protein</fullName>
    </submittedName>
</protein>
<reference evidence="1 2" key="1">
    <citation type="submission" date="2020-09" db="EMBL/GenBank/DDBJ databases">
        <title>De no assembly of potato wild relative species, Solanum commersonii.</title>
        <authorList>
            <person name="Cho K."/>
        </authorList>
    </citation>
    <scope>NUCLEOTIDE SEQUENCE [LARGE SCALE GENOMIC DNA]</scope>
    <source>
        <strain evidence="1">LZ3.2</strain>
        <tissue evidence="1">Leaf</tissue>
    </source>
</reference>
<organism evidence="1 2">
    <name type="scientific">Solanum commersonii</name>
    <name type="common">Commerson's wild potato</name>
    <name type="synonym">Commerson's nightshade</name>
    <dbReference type="NCBI Taxonomy" id="4109"/>
    <lineage>
        <taxon>Eukaryota</taxon>
        <taxon>Viridiplantae</taxon>
        <taxon>Streptophyta</taxon>
        <taxon>Embryophyta</taxon>
        <taxon>Tracheophyta</taxon>
        <taxon>Spermatophyta</taxon>
        <taxon>Magnoliopsida</taxon>
        <taxon>eudicotyledons</taxon>
        <taxon>Gunneridae</taxon>
        <taxon>Pentapetalae</taxon>
        <taxon>asterids</taxon>
        <taxon>lamiids</taxon>
        <taxon>Solanales</taxon>
        <taxon>Solanaceae</taxon>
        <taxon>Solanoideae</taxon>
        <taxon>Solaneae</taxon>
        <taxon>Solanum</taxon>
    </lineage>
</organism>
<accession>A0A9J6B6G9</accession>
<sequence>MGLTMRSPQQEDQLDRTEFRLVSSECPIFVDLQLGSPPLAIDGEKHNKGPILLCDDEESEKTVKLIGKIFLKILIILQIESSSLLDIDGFRASDSSADNDSPIYGKGYVWDLNSPNAKVTLYPHRGGFEFMWNALLEIYLLRD</sequence>
<proteinExistence type="predicted"/>
<gene>
    <name evidence="1" type="ORF">H5410_003973</name>
</gene>